<dbReference type="Gene3D" id="3.10.10.10">
    <property type="entry name" value="HIV Type 1 Reverse Transcriptase, subunit A, domain 1"/>
    <property type="match status" value="1"/>
</dbReference>
<evidence type="ECO:0000313" key="3">
    <source>
        <dbReference type="EMBL" id="KAG7295255.1"/>
    </source>
</evidence>
<keyword evidence="4" id="KW-1185">Reference proteome</keyword>
<evidence type="ECO:0000259" key="2">
    <source>
        <dbReference type="PROSITE" id="PS50994"/>
    </source>
</evidence>
<feature type="compositionally biased region" description="Low complexity" evidence="1">
    <location>
        <begin position="404"/>
        <end position="425"/>
    </location>
</feature>
<dbReference type="Pfam" id="PF05380">
    <property type="entry name" value="Peptidase_A17"/>
    <property type="match status" value="1"/>
</dbReference>
<name>A0ABQ7PQM1_PLUXY</name>
<proteinExistence type="predicted"/>
<protein>
    <recommendedName>
        <fullName evidence="2">Integrase catalytic domain-containing protein</fullName>
    </recommendedName>
</protein>
<dbReference type="InterPro" id="IPR043502">
    <property type="entry name" value="DNA/RNA_pol_sf"/>
</dbReference>
<dbReference type="Gene3D" id="3.30.420.10">
    <property type="entry name" value="Ribonuclease H-like superfamily/Ribonuclease H"/>
    <property type="match status" value="1"/>
</dbReference>
<dbReference type="PANTHER" id="PTHR47331:SF5">
    <property type="entry name" value="RIBONUCLEASE H"/>
    <property type="match status" value="1"/>
</dbReference>
<dbReference type="PANTHER" id="PTHR47331">
    <property type="entry name" value="PHD-TYPE DOMAIN-CONTAINING PROTEIN"/>
    <property type="match status" value="1"/>
</dbReference>
<dbReference type="InterPro" id="IPR036397">
    <property type="entry name" value="RNaseH_sf"/>
</dbReference>
<dbReference type="InterPro" id="IPR000477">
    <property type="entry name" value="RT_dom"/>
</dbReference>
<evidence type="ECO:0000256" key="1">
    <source>
        <dbReference type="SAM" id="MobiDB-lite"/>
    </source>
</evidence>
<sequence>MDIKSLKRSRASFKSKLTIFKTYLETLLPCKELNNLQIRELTIRASKIQEMYNEYDSTQTEIENLSEIPGDEYLERESFETSYFSTVAAAQEALDKHTAASAARDNQSVTGSSAFSGGPNLKLPTINLPTFSGRYQDWLEYHDTYKSLIHTNTSIPKIHKFHYLRNTLKESASIIIKSLEFSAENYDVAWDLLCDRYNNDRILVNNHIQALFNIQPVVQESSKALRSTIDSINKNLRALKTLNLPTEHWDILIIHMVTSKLDSHTMRDWETERNHIKSIPTLEEFNSFLKNRADLLETMEEAQSQKHTRRHSDISHNRPKTFVVNHNQTQKQSQYNCPVCKNNHSIYQCLKFKSMPIEARIEKVNKLNLCTNCLRSGHDEQRCRLSSCRYCTKRHNTMLHKTDSASTQSQTQTKSSSSQSPCHGSSDCVVLPSIAGQNQSQIPQSSQNSMVVQSDNITLSSTHNSQVLLSTAIINITDHHGNNHKIRALLDNGSTSSFITEKIQKQLQIPSYSTSISVQGLNKQSSKITQRCDVTISSLTNSGYTTNVNCFVVPQITQLIPTTRINCEALNIPSHIKLADPTFSVPAEVHMLLGADLFWAVLSNNRINLGKNKPTLVETTLGWIVSGSIQVPYSKHNKMQSYNTVHCHFLNNIELEEKLDKFFEFESVSTTQQSRTKGESECEQIFTQTTTRHPDGNFIVTIPLKESPECLGDSSQQALIQFKSLERKFNRNSEFKQKYTDFLEEYQTLGHMSENTNPQDDKTSYIMPHHGILREDKLTTKLRTVFNASSITSSGKSFNDIQYIGPTVQDDLLSILIRFRQHKYVVSSDIEKMYRQIYVKEEQRSLQQIYWRSDPSEPIKLYKLNRVAYGTASAPYLATRCLMQLGQECTDKNVGETILHDFYVDDYISGNDDEQTLIQTCKGVIQTLQGAHFQLRKWRSNSASVLNSLDNENNNDELLCLKNDEYAKTLGLLWACTKDLLLFSITNIKQKHKINKRIILSTIAQVFDPLGLINPCMLQAKILLQNLWAKNVDWNSQLPAEVESQWNTFVKHLPEVTEIQIPRRVLCDFYIKVELHTFSDASIKAYSACVYVRSLSNNGNVSVHLLLAKSKVSPLKQKITMPRLELCGSLLATQLAKKAIESLRLHIDAQYFWCDSTIVLSWIKTCKLKLKLFVLNRINEITKNSNPQSWNYVPTDMNPADIGSRGLNAAKLKSSLLWWGGPHFLHQADMQLPTQPQNTNSEELPEIKFQCHLSTTEPHENNLALNFSNICLLQRVIVQIKRFKHNCFNRNNKIVGLITASELEDAMQVLCKIVQSDMFCKQKSILSNKKPLPSKDKLLNLNPFVDDAGIIRVGGRLSNTNYAYDTKHPILLHASHHITKLLAQHYHKILLHPGPQLLLATLRHKFWIINGRNLTRKVTHTCITCLRFSGKTYQPIMGNLPKQRLQADYPFANTAVDYAGPILIANKKGRGGQLKKAYIAIFVCMAVRAVHIELVTDLTSQGYMAMLNRLICRRGKPASITSDNAKCFIGTFNELPKFLKQNSNNIINEAAKIQIEFKFSPPYSPHFNGLAEASVKSVKHHLKRVLSMTHLDYEEMYTVLVQIEAILNSRPITPISSDPSDLVALTLAHFLIGRTLTMLPAPQVDNAPINTLSRYKRVQALKAHFWNRYYKEYISALQIRSKWHTNRGQLQLGQMVLIKDDRLPPNRWLLGRITAVYPGTDGINRVADVLSTSGTLRRAYNRLCPLPMTLDQDTPAPRGPAC</sequence>
<evidence type="ECO:0000313" key="4">
    <source>
        <dbReference type="Proteomes" id="UP000823941"/>
    </source>
</evidence>
<dbReference type="InterPro" id="IPR001584">
    <property type="entry name" value="Integrase_cat-core"/>
</dbReference>
<dbReference type="EMBL" id="JAHIBW010000031">
    <property type="protein sequence ID" value="KAG7295255.1"/>
    <property type="molecule type" value="Genomic_DNA"/>
</dbReference>
<dbReference type="SUPFAM" id="SSF56672">
    <property type="entry name" value="DNA/RNA polymerases"/>
    <property type="match status" value="1"/>
</dbReference>
<gene>
    <name evidence="3" type="ORF">JYU34_022255</name>
</gene>
<dbReference type="InterPro" id="IPR012337">
    <property type="entry name" value="RNaseH-like_sf"/>
</dbReference>
<dbReference type="CDD" id="cd00303">
    <property type="entry name" value="retropepsin_like"/>
    <property type="match status" value="1"/>
</dbReference>
<dbReference type="Gene3D" id="2.40.70.10">
    <property type="entry name" value="Acid Proteases"/>
    <property type="match status" value="1"/>
</dbReference>
<dbReference type="Pfam" id="PF03564">
    <property type="entry name" value="DUF1759"/>
    <property type="match status" value="1"/>
</dbReference>
<dbReference type="InterPro" id="IPR021109">
    <property type="entry name" value="Peptidase_aspartic_dom_sf"/>
</dbReference>
<reference evidence="3 4" key="1">
    <citation type="submission" date="2021-06" db="EMBL/GenBank/DDBJ databases">
        <title>A haploid diamondback moth (Plutella xylostella L.) genome assembly resolves 31 chromosomes and identifies a diamide resistance mutation.</title>
        <authorList>
            <person name="Ward C.M."/>
            <person name="Perry K.D."/>
            <person name="Baker G."/>
            <person name="Powis K."/>
            <person name="Heckel D.G."/>
            <person name="Baxter S.W."/>
        </authorList>
    </citation>
    <scope>NUCLEOTIDE SEQUENCE [LARGE SCALE GENOMIC DNA]</scope>
    <source>
        <strain evidence="3 4">LV</strain>
        <tissue evidence="3">Single pupa</tissue>
    </source>
</reference>
<feature type="domain" description="Integrase catalytic" evidence="2">
    <location>
        <begin position="1446"/>
        <end position="1627"/>
    </location>
</feature>
<dbReference type="PROSITE" id="PS50994">
    <property type="entry name" value="INTEGRASE"/>
    <property type="match status" value="1"/>
</dbReference>
<comment type="caution">
    <text evidence="3">The sequence shown here is derived from an EMBL/GenBank/DDBJ whole genome shotgun (WGS) entry which is preliminary data.</text>
</comment>
<accession>A0ABQ7PQM1</accession>
<organism evidence="3 4">
    <name type="scientific">Plutella xylostella</name>
    <name type="common">Diamondback moth</name>
    <name type="synonym">Plutella maculipennis</name>
    <dbReference type="NCBI Taxonomy" id="51655"/>
    <lineage>
        <taxon>Eukaryota</taxon>
        <taxon>Metazoa</taxon>
        <taxon>Ecdysozoa</taxon>
        <taxon>Arthropoda</taxon>
        <taxon>Hexapoda</taxon>
        <taxon>Insecta</taxon>
        <taxon>Pterygota</taxon>
        <taxon>Neoptera</taxon>
        <taxon>Endopterygota</taxon>
        <taxon>Lepidoptera</taxon>
        <taxon>Glossata</taxon>
        <taxon>Ditrysia</taxon>
        <taxon>Yponomeutoidea</taxon>
        <taxon>Plutellidae</taxon>
        <taxon>Plutella</taxon>
    </lineage>
</organism>
<dbReference type="InterPro" id="IPR005312">
    <property type="entry name" value="DUF1759"/>
</dbReference>
<dbReference type="InterPro" id="IPR040676">
    <property type="entry name" value="DUF5641"/>
</dbReference>
<dbReference type="Pfam" id="PF00078">
    <property type="entry name" value="RVT_1"/>
    <property type="match status" value="1"/>
</dbReference>
<dbReference type="SUPFAM" id="SSF53098">
    <property type="entry name" value="Ribonuclease H-like"/>
    <property type="match status" value="1"/>
</dbReference>
<dbReference type="Gene3D" id="3.30.70.270">
    <property type="match status" value="1"/>
</dbReference>
<dbReference type="Pfam" id="PF18701">
    <property type="entry name" value="DUF5641"/>
    <property type="match status" value="1"/>
</dbReference>
<dbReference type="Proteomes" id="UP000823941">
    <property type="component" value="Chromosome 31"/>
</dbReference>
<dbReference type="InterPro" id="IPR043128">
    <property type="entry name" value="Rev_trsase/Diguanyl_cyclase"/>
</dbReference>
<dbReference type="InterPro" id="IPR008042">
    <property type="entry name" value="Retrotrans_Pao"/>
</dbReference>
<feature type="region of interest" description="Disordered" evidence="1">
    <location>
        <begin position="401"/>
        <end position="425"/>
    </location>
</feature>